<evidence type="ECO:0000259" key="3">
    <source>
        <dbReference type="Pfam" id="PF00651"/>
    </source>
</evidence>
<dbReference type="InterPro" id="IPR011333">
    <property type="entry name" value="SKP1/BTB/POZ_sf"/>
</dbReference>
<dbReference type="Pfam" id="PF16755">
    <property type="entry name" value="Beta-prop_NUP159_NUP214"/>
    <property type="match status" value="1"/>
</dbReference>
<keyword evidence="6" id="KW-1185">Reference proteome</keyword>
<evidence type="ECO:0000313" key="5">
    <source>
        <dbReference type="EMBL" id="AKI79737.1"/>
    </source>
</evidence>
<keyword evidence="2" id="KW-0813">Transport</keyword>
<dbReference type="SUPFAM" id="SSF54695">
    <property type="entry name" value="POZ domain"/>
    <property type="match status" value="1"/>
</dbReference>
<dbReference type="Pfam" id="PF00651">
    <property type="entry name" value="BTB"/>
    <property type="match status" value="1"/>
</dbReference>
<dbReference type="InterPro" id="IPR000210">
    <property type="entry name" value="BTB/POZ_dom"/>
</dbReference>
<comment type="similarity">
    <text evidence="1">Belongs to the mimivirus BTB/WD family.</text>
</comment>
<reference evidence="5 6" key="1">
    <citation type="submission" date="2014-10" db="EMBL/GenBank/DDBJ databases">
        <title>Pan-genome analysis of Brazilian lineage A amoebal mimiviruses.</title>
        <authorList>
            <person name="Assis F.L."/>
            <person name="Abrahao J.S."/>
            <person name="Kroon E.G."/>
            <person name="Dornas F.P."/>
            <person name="Andrade K.R."/>
            <person name="Borato P.V.M."/>
            <person name="Pilotto M.R."/>
            <person name="Benamar S."/>
            <person name="LaScola B."/>
            <person name="Colson P."/>
        </authorList>
    </citation>
    <scope>NUCLEOTIDE SEQUENCE [LARGE SCALE GENOMIC DNA]</scope>
    <source>
        <strain evidence="5 6">Kroon</strain>
    </source>
</reference>
<dbReference type="Proteomes" id="UP000240461">
    <property type="component" value="Segment"/>
</dbReference>
<dbReference type="InterPro" id="IPR015943">
    <property type="entry name" value="WD40/YVTN_repeat-like_dom_sf"/>
</dbReference>
<evidence type="ECO:0000259" key="4">
    <source>
        <dbReference type="Pfam" id="PF16755"/>
    </source>
</evidence>
<dbReference type="InterPro" id="IPR036322">
    <property type="entry name" value="WD40_repeat_dom_sf"/>
</dbReference>
<proteinExistence type="inferred from homology"/>
<name>A0A0G2Y7F2_9VIRU</name>
<sequence>MELFSDIILHVVDKNKTIILPCHKIILYFACDYFKKLFSTFKEKDFKEIEIIVPNAFVSCNIIKGFYKEYLHKEYLNESSQKDSVDNTQLLEEWQYTIEEYKCRDFFMLETDRNKLYDLLVPPSYFDELVNFVDSVGYDKKTVKLLLNNLPMDYDLSGFPVDLINKMYKLSISHDVILLCRNNSNYYIQKHDAETKQLKEKIQIKANMPVHSNICLCFTPDHSKIIMATNKTIIVFNNNGIEINSFDIPCYIKKLYSTNNNIIACLKNNILIYDINTSELINNTEIESGFCYFCSPENNEFMCGYNNGDVIIIDLKSGLIKNKLNYNNKKIRSVAVLSENKYLTIAGDKYLTVAGNNISNHYVKIWENGVCIKSFNIKLKTYMRFDNFEKIFILCHGNYLLINYYENKIVYNMETFEQINTYGQINTHESNNILGPIKCLSNHLFLELNDTYGNDIFNELRIYNLKTNGSTILFNLYGEIFDCHGLKNIDNELSKKLLQYIK</sequence>
<organism evidence="5 6">
    <name type="scientific">Acanthamoeba polyphaga mimivirus Kroon</name>
    <dbReference type="NCBI Taxonomy" id="3069720"/>
    <lineage>
        <taxon>Viruses</taxon>
        <taxon>Varidnaviria</taxon>
        <taxon>Bamfordvirae</taxon>
        <taxon>Nucleocytoviricota</taxon>
        <taxon>Megaviricetes</taxon>
        <taxon>Imitervirales</taxon>
        <taxon>Mimiviridae</taxon>
        <taxon>Megamimivirinae</taxon>
        <taxon>Mimivirus</taxon>
        <taxon>Mimivirus lagoaense</taxon>
    </lineage>
</organism>
<evidence type="ECO:0000313" key="6">
    <source>
        <dbReference type="Proteomes" id="UP000240461"/>
    </source>
</evidence>
<dbReference type="Gene3D" id="3.30.710.10">
    <property type="entry name" value="Potassium Channel Kv1.1, Chain A"/>
    <property type="match status" value="1"/>
</dbReference>
<protein>
    <submittedName>
        <fullName evidence="5">Uncharacterized protein</fullName>
    </submittedName>
</protein>
<dbReference type="CDD" id="cd18186">
    <property type="entry name" value="BTB_POZ_ZBTB_KLHL-like"/>
    <property type="match status" value="1"/>
</dbReference>
<dbReference type="KEGG" id="vg:80513535"/>
<dbReference type="Gene3D" id="2.130.10.10">
    <property type="entry name" value="YVTN repeat-like/Quinoprotein amine dehydrogenase"/>
    <property type="match status" value="1"/>
</dbReference>
<evidence type="ECO:0000256" key="2">
    <source>
        <dbReference type="ARBA" id="ARBA00022448"/>
    </source>
</evidence>
<dbReference type="SUPFAM" id="SSF50978">
    <property type="entry name" value="WD40 repeat-like"/>
    <property type="match status" value="1"/>
</dbReference>
<feature type="domain" description="Nucleoporin Nup159/Nup146 N-terminal" evidence="4">
    <location>
        <begin position="191"/>
        <end position="347"/>
    </location>
</feature>
<accession>A0A0G2Y7F2</accession>
<dbReference type="EMBL" id="KM982402">
    <property type="protein sequence ID" value="AKI79737.1"/>
    <property type="molecule type" value="Genomic_DNA"/>
</dbReference>
<dbReference type="InterPro" id="IPR039462">
    <property type="entry name" value="Nup159/Nup146_N"/>
</dbReference>
<feature type="domain" description="BTB" evidence="3">
    <location>
        <begin position="3"/>
        <end position="74"/>
    </location>
</feature>
<evidence type="ECO:0000256" key="1">
    <source>
        <dbReference type="ARBA" id="ARBA00006497"/>
    </source>
</evidence>